<gene>
    <name evidence="1" type="ORF">CSA61_01215</name>
</gene>
<name>A0A2G6JAW4_NEPCE</name>
<comment type="caution">
    <text evidence="1">The sequence shown here is derived from an EMBL/GenBank/DDBJ whole genome shotgun (WGS) entry which is preliminary data.</text>
</comment>
<proteinExistence type="predicted"/>
<evidence type="ECO:0000313" key="2">
    <source>
        <dbReference type="Proteomes" id="UP000242733"/>
    </source>
</evidence>
<dbReference type="Proteomes" id="UP000242733">
    <property type="component" value="Unassembled WGS sequence"/>
</dbReference>
<dbReference type="AlphaFoldDB" id="A0A2G6JAW4"/>
<organism evidence="1 2">
    <name type="scientific">Neptuniibacter caesariensis</name>
    <dbReference type="NCBI Taxonomy" id="207954"/>
    <lineage>
        <taxon>Bacteria</taxon>
        <taxon>Pseudomonadati</taxon>
        <taxon>Pseudomonadota</taxon>
        <taxon>Gammaproteobacteria</taxon>
        <taxon>Oceanospirillales</taxon>
        <taxon>Oceanospirillaceae</taxon>
        <taxon>Neptuniibacter</taxon>
    </lineage>
</organism>
<reference evidence="1 2" key="1">
    <citation type="submission" date="2017-10" db="EMBL/GenBank/DDBJ databases">
        <title>Novel microbial diversity and functional potential in the marine mammal oral microbiome.</title>
        <authorList>
            <person name="Dudek N.K."/>
            <person name="Sun C.L."/>
            <person name="Burstein D."/>
            <person name="Kantor R.S."/>
            <person name="Aliaga Goltsman D.S."/>
            <person name="Bik E.M."/>
            <person name="Thomas B.C."/>
            <person name="Banfield J.F."/>
            <person name="Relman D.A."/>
        </authorList>
    </citation>
    <scope>NUCLEOTIDE SEQUENCE [LARGE SCALE GENOMIC DNA]</scope>
    <source>
        <strain evidence="1">DOLJORAL78_49_30</strain>
    </source>
</reference>
<sequence length="107" mass="11403">MIALLMMGSVGVMAEQNLPDPTQPMRGTAVVAKKVDAEQGYKLSWMITGKKNNMAVLNGQRVQKGDLVDGAEVLSITSAGVLLNVGHEQRLISLSSRKGFSKTMSGN</sequence>
<protein>
    <recommendedName>
        <fullName evidence="3">MSHA biogenesis protein MshK</fullName>
    </recommendedName>
</protein>
<accession>A0A2G6JAW4</accession>
<evidence type="ECO:0008006" key="3">
    <source>
        <dbReference type="Google" id="ProtNLM"/>
    </source>
</evidence>
<evidence type="ECO:0000313" key="1">
    <source>
        <dbReference type="EMBL" id="PIE20536.1"/>
    </source>
</evidence>
<dbReference type="EMBL" id="PDSG01000005">
    <property type="protein sequence ID" value="PIE20536.1"/>
    <property type="molecule type" value="Genomic_DNA"/>
</dbReference>